<feature type="transmembrane region" description="Helical" evidence="1">
    <location>
        <begin position="21"/>
        <end position="42"/>
    </location>
</feature>
<dbReference type="InterPro" id="IPR025857">
    <property type="entry name" value="MacB_PCD"/>
</dbReference>
<proteinExistence type="predicted"/>
<evidence type="ECO:0000313" key="4">
    <source>
        <dbReference type="Proteomes" id="UP000215459"/>
    </source>
</evidence>
<evidence type="ECO:0000256" key="1">
    <source>
        <dbReference type="SAM" id="Phobius"/>
    </source>
</evidence>
<organism evidence="3 4">
    <name type="scientific">Paludifilum halophilum</name>
    <dbReference type="NCBI Taxonomy" id="1642702"/>
    <lineage>
        <taxon>Bacteria</taxon>
        <taxon>Bacillati</taxon>
        <taxon>Bacillota</taxon>
        <taxon>Bacilli</taxon>
        <taxon>Bacillales</taxon>
        <taxon>Thermoactinomycetaceae</taxon>
        <taxon>Paludifilum</taxon>
    </lineage>
</organism>
<gene>
    <name evidence="3" type="ORF">CHM34_06515</name>
</gene>
<name>A0A235B837_9BACL</name>
<dbReference type="GO" id="GO:0005886">
    <property type="term" value="C:plasma membrane"/>
    <property type="evidence" value="ECO:0007669"/>
    <property type="project" value="TreeGrafter"/>
</dbReference>
<dbReference type="OrthoDB" id="9770036at2"/>
<keyword evidence="1" id="KW-0812">Transmembrane</keyword>
<keyword evidence="1" id="KW-1133">Transmembrane helix</keyword>
<accession>A0A235B837</accession>
<keyword evidence="4" id="KW-1185">Reference proteome</keyword>
<sequence>MSVWENIKMAFDAILAHKMRSILTMLGIIIGVSSVIVIVAIGQGGEVKLTESFTGSGPVVSISPSSQVFTENNGEIPPDFFTPKDIRALEDMPDVEAVMTASHETADLFYRDRSVEGASITGINNNETLKSEGRRVKEGHSLQSSDFHGGSAGALINEKAAKKLFEKNGVFKPA</sequence>
<keyword evidence="1" id="KW-0472">Membrane</keyword>
<dbReference type="RefSeq" id="WP_094263783.1">
    <property type="nucleotide sequence ID" value="NZ_NOWF01000003.1"/>
</dbReference>
<feature type="domain" description="MacB-like periplasmic core" evidence="2">
    <location>
        <begin position="21"/>
        <end position="167"/>
    </location>
</feature>
<dbReference type="InterPro" id="IPR050250">
    <property type="entry name" value="Macrolide_Exporter_MacB"/>
</dbReference>
<protein>
    <recommendedName>
        <fullName evidence="2">MacB-like periplasmic core domain-containing protein</fullName>
    </recommendedName>
</protein>
<dbReference type="GO" id="GO:0022857">
    <property type="term" value="F:transmembrane transporter activity"/>
    <property type="evidence" value="ECO:0007669"/>
    <property type="project" value="TreeGrafter"/>
</dbReference>
<evidence type="ECO:0000313" key="3">
    <source>
        <dbReference type="EMBL" id="OYD08478.1"/>
    </source>
</evidence>
<dbReference type="Pfam" id="PF12704">
    <property type="entry name" value="MacB_PCD"/>
    <property type="match status" value="1"/>
</dbReference>
<reference evidence="3 4" key="1">
    <citation type="submission" date="2017-07" db="EMBL/GenBank/DDBJ databases">
        <title>The genome sequence of Paludifilum halophilum highlights mechanisms for microbial adaptation to high salt environemnts.</title>
        <authorList>
            <person name="Belbahri L."/>
        </authorList>
    </citation>
    <scope>NUCLEOTIDE SEQUENCE [LARGE SCALE GENOMIC DNA]</scope>
    <source>
        <strain evidence="3 4">DSM 102817</strain>
    </source>
</reference>
<dbReference type="Proteomes" id="UP000215459">
    <property type="component" value="Unassembled WGS sequence"/>
</dbReference>
<comment type="caution">
    <text evidence="3">The sequence shown here is derived from an EMBL/GenBank/DDBJ whole genome shotgun (WGS) entry which is preliminary data.</text>
</comment>
<dbReference type="AlphaFoldDB" id="A0A235B837"/>
<evidence type="ECO:0000259" key="2">
    <source>
        <dbReference type="Pfam" id="PF12704"/>
    </source>
</evidence>
<dbReference type="PANTHER" id="PTHR30572">
    <property type="entry name" value="MEMBRANE COMPONENT OF TRANSPORTER-RELATED"/>
    <property type="match status" value="1"/>
</dbReference>
<dbReference type="EMBL" id="NOWF01000003">
    <property type="protein sequence ID" value="OYD08478.1"/>
    <property type="molecule type" value="Genomic_DNA"/>
</dbReference>
<dbReference type="PANTHER" id="PTHR30572:SF4">
    <property type="entry name" value="ABC TRANSPORTER PERMEASE YTRF"/>
    <property type="match status" value="1"/>
</dbReference>